<evidence type="ECO:0000256" key="1">
    <source>
        <dbReference type="SAM" id="SignalP"/>
    </source>
</evidence>
<dbReference type="Gene3D" id="3.40.50.1460">
    <property type="match status" value="1"/>
</dbReference>
<evidence type="ECO:0000259" key="3">
    <source>
        <dbReference type="Pfam" id="PF14326"/>
    </source>
</evidence>
<protein>
    <submittedName>
        <fullName evidence="4">Peptidase C14, caspase catalytic subunit p20</fullName>
    </submittedName>
</protein>
<dbReference type="Proteomes" id="UP000030700">
    <property type="component" value="Unassembled WGS sequence"/>
</dbReference>
<dbReference type="GO" id="GO:0005737">
    <property type="term" value="C:cytoplasm"/>
    <property type="evidence" value="ECO:0007669"/>
    <property type="project" value="TreeGrafter"/>
</dbReference>
<dbReference type="HOGENOM" id="CLU_590156_0_0_0"/>
<feature type="chain" id="PRO_5006631610" evidence="1">
    <location>
        <begin position="19"/>
        <end position="437"/>
    </location>
</feature>
<name>A0A0S6W5L0_9BACT</name>
<dbReference type="InterPro" id="IPR025493">
    <property type="entry name" value="DUF4384"/>
</dbReference>
<keyword evidence="1" id="KW-0732">Signal</keyword>
<organism evidence="4">
    <name type="scientific">Candidatus Moduliflexus flocculans</name>
    <dbReference type="NCBI Taxonomy" id="1499966"/>
    <lineage>
        <taxon>Bacteria</taxon>
        <taxon>Candidatus Moduliflexota</taxon>
        <taxon>Candidatus Moduliflexia</taxon>
        <taxon>Candidatus Moduliflexales</taxon>
        <taxon>Candidatus Moduliflexaceae</taxon>
    </lineage>
</organism>
<reference evidence="4" key="1">
    <citation type="journal article" date="2015" name="PeerJ">
        <title>First genomic representation of candidate bacterial phylum KSB3 points to enhanced environmental sensing as a trigger of wastewater bulking.</title>
        <authorList>
            <person name="Sekiguchi Y."/>
            <person name="Ohashi A."/>
            <person name="Parks D.H."/>
            <person name="Yamauchi T."/>
            <person name="Tyson G.W."/>
            <person name="Hugenholtz P."/>
        </authorList>
    </citation>
    <scope>NUCLEOTIDE SEQUENCE [LARGE SCALE GENOMIC DNA]</scope>
</reference>
<dbReference type="GO" id="GO:0006508">
    <property type="term" value="P:proteolysis"/>
    <property type="evidence" value="ECO:0007669"/>
    <property type="project" value="InterPro"/>
</dbReference>
<keyword evidence="5" id="KW-1185">Reference proteome</keyword>
<dbReference type="GO" id="GO:0004197">
    <property type="term" value="F:cysteine-type endopeptidase activity"/>
    <property type="evidence" value="ECO:0007669"/>
    <property type="project" value="InterPro"/>
</dbReference>
<dbReference type="PANTHER" id="PTHR48104:SF30">
    <property type="entry name" value="METACASPASE-1"/>
    <property type="match status" value="1"/>
</dbReference>
<evidence type="ECO:0000313" key="5">
    <source>
        <dbReference type="Proteomes" id="UP000030700"/>
    </source>
</evidence>
<dbReference type="AlphaFoldDB" id="A0A0S6W5L0"/>
<dbReference type="InterPro" id="IPR011600">
    <property type="entry name" value="Pept_C14_caspase"/>
</dbReference>
<dbReference type="InterPro" id="IPR050452">
    <property type="entry name" value="Metacaspase"/>
</dbReference>
<dbReference type="EMBL" id="DF820459">
    <property type="protein sequence ID" value="GAK53411.1"/>
    <property type="molecule type" value="Genomic_DNA"/>
</dbReference>
<gene>
    <name evidence="4" type="ORF">U14_04676</name>
</gene>
<proteinExistence type="predicted"/>
<feature type="domain" description="DUF4384" evidence="3">
    <location>
        <begin position="312"/>
        <end position="390"/>
    </location>
</feature>
<sequence>MKRLMILLIVLLPLKALAANYALLVGIETYQQSGINSLPGCANDAELMRRTLTEKFGFPTENIEILLNDQATYRDIETAFQRLINRAQSGDVVTFYYSGHGTQVPDNNGDEADGVDEALCPTDISRANPDSWLRDDTLAAWLAQLRTDNVTVILDSCFSGTATRSEGEPLRAKFADLGFRPMPPTKGVFFEKKAGEHVLLSAGTADQVSYMLRKADGRGSVFTAFLYDVLTEVASDATYNVVMNQVAPRVQAYVAEYFGGHEQTPQLEGNGSASVFFASAALIEPQPQPSAPEDITNRRDFPLTLMLNQPEYYEGDLMTVTIKVGRDCYIRIYVMNAEGVTMQIFPNTWLPDNFVYAGQAMRIPGDNASFELAITPPFGRETICVVASTTQFSDASIQDFQQPFQSFGAEPLERVIMRGVERSEVSVATAQYDIKPR</sequence>
<dbReference type="Pfam" id="PF14326">
    <property type="entry name" value="DUF4384"/>
    <property type="match status" value="1"/>
</dbReference>
<evidence type="ECO:0000313" key="4">
    <source>
        <dbReference type="EMBL" id="GAK53411.1"/>
    </source>
</evidence>
<feature type="signal peptide" evidence="1">
    <location>
        <begin position="1"/>
        <end position="18"/>
    </location>
</feature>
<accession>A0A0S6W5L0</accession>
<dbReference type="PANTHER" id="PTHR48104">
    <property type="entry name" value="METACASPASE-4"/>
    <property type="match status" value="1"/>
</dbReference>
<feature type="domain" description="Peptidase C14 caspase" evidence="2">
    <location>
        <begin position="21"/>
        <end position="269"/>
    </location>
</feature>
<dbReference type="InterPro" id="IPR029030">
    <property type="entry name" value="Caspase-like_dom_sf"/>
</dbReference>
<evidence type="ECO:0000259" key="2">
    <source>
        <dbReference type="Pfam" id="PF00656"/>
    </source>
</evidence>
<dbReference type="SUPFAM" id="SSF52129">
    <property type="entry name" value="Caspase-like"/>
    <property type="match status" value="1"/>
</dbReference>
<dbReference type="STRING" id="1499966.U14_04676"/>
<dbReference type="Pfam" id="PF00656">
    <property type="entry name" value="Peptidase_C14"/>
    <property type="match status" value="1"/>
</dbReference>